<proteinExistence type="predicted"/>
<dbReference type="EMBL" id="NHTK01000456">
    <property type="protein sequence ID" value="PPR07437.1"/>
    <property type="molecule type" value="Genomic_DNA"/>
</dbReference>
<feature type="compositionally biased region" description="Pro residues" evidence="1">
    <location>
        <begin position="553"/>
        <end position="564"/>
    </location>
</feature>
<feature type="region of interest" description="Disordered" evidence="1">
    <location>
        <begin position="550"/>
        <end position="584"/>
    </location>
</feature>
<feature type="region of interest" description="Disordered" evidence="1">
    <location>
        <begin position="85"/>
        <end position="129"/>
    </location>
</feature>
<comment type="caution">
    <text evidence="2">The sequence shown here is derived from an EMBL/GenBank/DDBJ whole genome shotgun (WGS) entry which is preliminary data.</text>
</comment>
<keyword evidence="3" id="KW-1185">Reference proteome</keyword>
<reference evidence="2 3" key="1">
    <citation type="journal article" date="2018" name="Evol. Lett.">
        <title>Horizontal gene cluster transfer increased hallucinogenic mushroom diversity.</title>
        <authorList>
            <person name="Reynolds H.T."/>
            <person name="Vijayakumar V."/>
            <person name="Gluck-Thaler E."/>
            <person name="Korotkin H.B."/>
            <person name="Matheny P.B."/>
            <person name="Slot J.C."/>
        </authorList>
    </citation>
    <scope>NUCLEOTIDE SEQUENCE [LARGE SCALE GENOMIC DNA]</scope>
    <source>
        <strain evidence="2 3">2629</strain>
    </source>
</reference>
<dbReference type="InParanoid" id="A0A409YWN7"/>
<organism evidence="2 3">
    <name type="scientific">Panaeolus cyanescens</name>
    <dbReference type="NCBI Taxonomy" id="181874"/>
    <lineage>
        <taxon>Eukaryota</taxon>
        <taxon>Fungi</taxon>
        <taxon>Dikarya</taxon>
        <taxon>Basidiomycota</taxon>
        <taxon>Agaricomycotina</taxon>
        <taxon>Agaricomycetes</taxon>
        <taxon>Agaricomycetidae</taxon>
        <taxon>Agaricales</taxon>
        <taxon>Agaricineae</taxon>
        <taxon>Galeropsidaceae</taxon>
        <taxon>Panaeolus</taxon>
    </lineage>
</organism>
<evidence type="ECO:0000313" key="2">
    <source>
        <dbReference type="EMBL" id="PPR07437.1"/>
    </source>
</evidence>
<dbReference type="Gene3D" id="3.60.130.30">
    <property type="match status" value="1"/>
</dbReference>
<sequence>MTTAPSSDPSETFTLPMLVTVGLTRGSRVISRWHMGITKTGHIKCRPLTASKFFDFEALVAEAELAHHSAMAAGDDELFDSVPLMLLPEDNPPKANTRELSGTASRKSHRNYKRDKARQESLRQYGHQSKDRTIREHVQLCEPIVLDINAADYDVDSSGYQVKRSTETRQELEATYTLSELVDMGFEVVEWDGREARPLLDSTGRICAVLAGQPFDSTYRDAVDRASELMSAEAQTACYRAHETRHRRGPFPAVAFGLSYGGGQMTAQRLSLGSLGPMVDRIMAHEDIKRIASYADSAFQLWAPRLHAYYRETLLKVLKKTGQRANFEGSAYAATSVNLGDRVCCYKHRDCVNLAFGWCAITALGKFDATKGGHFVIWELKMVIEFPSGATLLMPSAAFHHSNSRTLGVGEIRQSITQYTAGGIFRWVENGFMSEERLLASDKKSNSPLPELVNAATKKYCACMAKCGGIRQVVSYHKYRMHAPYRKAEGFSVSKALLPIRADIAHHDRPPQAKSLTGIDRAIDARVRLDPASANSHGLRLNSARSASGHLIPAPPVTLPPPPLTSGHDANTGSVMPGNEPIVSDHEVPHADAVAELPASEAQYSDRLDTAMTSKIPEIQDSLDFRRALEDASLDNGDLSSEQLARLRDPKPRVEFAEFDRDALLSIKFFLSTTTASDAVYDNIRRDVEETHQQKLLSHKQVKQEISNLTGVQPIVHDMCPKSCMAYTSPWSSLTHCRFCQTSRLDPATMKPQQQFYTMPLGPQLQARWSHATNANLMEHRKRETEKIFDSLRSPSSQGKIDK</sequence>
<name>A0A409YWN7_9AGAR</name>
<dbReference type="OrthoDB" id="3202607at2759"/>
<evidence type="ECO:0000256" key="1">
    <source>
        <dbReference type="SAM" id="MobiDB-lite"/>
    </source>
</evidence>
<dbReference type="STRING" id="181874.A0A409YWN7"/>
<gene>
    <name evidence="2" type="ORF">CVT24_007572</name>
</gene>
<evidence type="ECO:0000313" key="3">
    <source>
        <dbReference type="Proteomes" id="UP000284842"/>
    </source>
</evidence>
<dbReference type="AlphaFoldDB" id="A0A409YWN7"/>
<protein>
    <submittedName>
        <fullName evidence="2">Uncharacterized protein</fullName>
    </submittedName>
</protein>
<dbReference type="Proteomes" id="UP000284842">
    <property type="component" value="Unassembled WGS sequence"/>
</dbReference>
<accession>A0A409YWN7</accession>
<feature type="compositionally biased region" description="Basic residues" evidence="1">
    <location>
        <begin position="106"/>
        <end position="116"/>
    </location>
</feature>